<feature type="non-terminal residue" evidence="2">
    <location>
        <position position="81"/>
    </location>
</feature>
<dbReference type="InterPro" id="IPR052895">
    <property type="entry name" value="HetReg/Transcr_Mod"/>
</dbReference>
<evidence type="ECO:0000313" key="2">
    <source>
        <dbReference type="EMBL" id="KAF1919413.1"/>
    </source>
</evidence>
<dbReference type="Proteomes" id="UP000800096">
    <property type="component" value="Unassembled WGS sequence"/>
</dbReference>
<protein>
    <submittedName>
        <fullName evidence="2">Heterokaryon incompatibility</fullName>
    </submittedName>
</protein>
<name>A0A6A5QVA2_AMPQU</name>
<dbReference type="InterPro" id="IPR010730">
    <property type="entry name" value="HET"/>
</dbReference>
<dbReference type="EMBL" id="ML979133">
    <property type="protein sequence ID" value="KAF1919413.1"/>
    <property type="molecule type" value="Genomic_DNA"/>
</dbReference>
<dbReference type="AlphaFoldDB" id="A0A6A5QVA2"/>
<dbReference type="PANTHER" id="PTHR24148">
    <property type="entry name" value="ANKYRIN REPEAT DOMAIN-CONTAINING PROTEIN 39 HOMOLOG-RELATED"/>
    <property type="match status" value="1"/>
</dbReference>
<dbReference type="OrthoDB" id="3553147at2759"/>
<feature type="domain" description="Heterokaryon incompatibility" evidence="1">
    <location>
        <begin position="2"/>
        <end position="80"/>
    </location>
</feature>
<keyword evidence="3" id="KW-1185">Reference proteome</keyword>
<dbReference type="Pfam" id="PF06985">
    <property type="entry name" value="HET"/>
    <property type="match status" value="1"/>
</dbReference>
<reference evidence="2" key="1">
    <citation type="journal article" date="2020" name="Stud. Mycol.">
        <title>101 Dothideomycetes genomes: a test case for predicting lifestyles and emergence of pathogens.</title>
        <authorList>
            <person name="Haridas S."/>
            <person name="Albert R."/>
            <person name="Binder M."/>
            <person name="Bloem J."/>
            <person name="Labutti K."/>
            <person name="Salamov A."/>
            <person name="Andreopoulos B."/>
            <person name="Baker S."/>
            <person name="Barry K."/>
            <person name="Bills G."/>
            <person name="Bluhm B."/>
            <person name="Cannon C."/>
            <person name="Castanera R."/>
            <person name="Culley D."/>
            <person name="Daum C."/>
            <person name="Ezra D."/>
            <person name="Gonzalez J."/>
            <person name="Henrissat B."/>
            <person name="Kuo A."/>
            <person name="Liang C."/>
            <person name="Lipzen A."/>
            <person name="Lutzoni F."/>
            <person name="Magnuson J."/>
            <person name="Mondo S."/>
            <person name="Nolan M."/>
            <person name="Ohm R."/>
            <person name="Pangilinan J."/>
            <person name="Park H.-J."/>
            <person name="Ramirez L."/>
            <person name="Alfaro M."/>
            <person name="Sun H."/>
            <person name="Tritt A."/>
            <person name="Yoshinaga Y."/>
            <person name="Zwiers L.-H."/>
            <person name="Turgeon B."/>
            <person name="Goodwin S."/>
            <person name="Spatafora J."/>
            <person name="Crous P."/>
            <person name="Grigoriev I."/>
        </authorList>
    </citation>
    <scope>NUCLEOTIDE SEQUENCE</scope>
    <source>
        <strain evidence="2">HMLAC05119</strain>
    </source>
</reference>
<accession>A0A6A5QVA2</accession>
<proteinExistence type="predicted"/>
<feature type="non-terminal residue" evidence="2">
    <location>
        <position position="1"/>
    </location>
</feature>
<evidence type="ECO:0000313" key="3">
    <source>
        <dbReference type="Proteomes" id="UP000800096"/>
    </source>
</evidence>
<dbReference type="PANTHER" id="PTHR24148:SF64">
    <property type="entry name" value="HETEROKARYON INCOMPATIBILITY DOMAIN-CONTAINING PROTEIN"/>
    <property type="match status" value="1"/>
</dbReference>
<organism evidence="2 3">
    <name type="scientific">Ampelomyces quisqualis</name>
    <name type="common">Powdery mildew agent</name>
    <dbReference type="NCBI Taxonomy" id="50730"/>
    <lineage>
        <taxon>Eukaryota</taxon>
        <taxon>Fungi</taxon>
        <taxon>Dikarya</taxon>
        <taxon>Ascomycota</taxon>
        <taxon>Pezizomycotina</taxon>
        <taxon>Dothideomycetes</taxon>
        <taxon>Pleosporomycetidae</taxon>
        <taxon>Pleosporales</taxon>
        <taxon>Pleosporineae</taxon>
        <taxon>Phaeosphaeriaceae</taxon>
        <taxon>Ampelomyces</taxon>
    </lineage>
</organism>
<gene>
    <name evidence="2" type="ORF">BDU57DRAFT_434366</name>
</gene>
<evidence type="ECO:0000259" key="1">
    <source>
        <dbReference type="Pfam" id="PF06985"/>
    </source>
</evidence>
<sequence>ISCCWSTPRSSSVIILDDRLVHVPKSPVAALRRMQLSDQPRILWIDAICINQPSESKKSERMAFMATIYISATRNLVHLGE</sequence>